<feature type="domain" description="YrdC-like" evidence="1">
    <location>
        <begin position="15"/>
        <end position="199"/>
    </location>
</feature>
<dbReference type="InterPro" id="IPR017945">
    <property type="entry name" value="DHBP_synth_RibB-like_a/b_dom"/>
</dbReference>
<dbReference type="Pfam" id="PF01300">
    <property type="entry name" value="Sua5_yciO_yrdC"/>
    <property type="match status" value="1"/>
</dbReference>
<dbReference type="PANTHER" id="PTHR42828">
    <property type="entry name" value="DHBP SYNTHASE RIBB-LIKE ALPHA/BETA DOMAIN-CONTAINING PROTEIN"/>
    <property type="match status" value="1"/>
</dbReference>
<evidence type="ECO:0000313" key="2">
    <source>
        <dbReference type="EMBL" id="NMO23436.1"/>
    </source>
</evidence>
<dbReference type="Gene3D" id="3.90.870.10">
    <property type="entry name" value="DHBP synthase"/>
    <property type="match status" value="1"/>
</dbReference>
<dbReference type="InterPro" id="IPR006070">
    <property type="entry name" value="Sua5-like_dom"/>
</dbReference>
<dbReference type="AlphaFoldDB" id="A0A848M008"/>
<evidence type="ECO:0000259" key="1">
    <source>
        <dbReference type="PROSITE" id="PS51163"/>
    </source>
</evidence>
<keyword evidence="3" id="KW-1185">Reference proteome</keyword>
<evidence type="ECO:0000313" key="3">
    <source>
        <dbReference type="Proteomes" id="UP000518300"/>
    </source>
</evidence>
<dbReference type="NCBIfam" id="TIGR00057">
    <property type="entry name" value="L-threonylcarbamoyladenylate synthase"/>
    <property type="match status" value="1"/>
</dbReference>
<dbReference type="RefSeq" id="WP_169352510.1">
    <property type="nucleotide sequence ID" value="NZ_JABBJJ010000613.1"/>
</dbReference>
<dbReference type="PANTHER" id="PTHR42828:SF3">
    <property type="entry name" value="THREONYLCARBAMOYL-AMP SYNTHASE"/>
    <property type="match status" value="1"/>
</dbReference>
<reference evidence="2 3" key="1">
    <citation type="submission" date="2020-04" db="EMBL/GenBank/DDBJ databases">
        <title>Draft genome of Pyxidicoccus fallax type strain.</title>
        <authorList>
            <person name="Whitworth D.E."/>
        </authorList>
    </citation>
    <scope>NUCLEOTIDE SEQUENCE [LARGE SCALE GENOMIC DNA]</scope>
    <source>
        <strain evidence="2 3">DSM 14698</strain>
    </source>
</reference>
<dbReference type="SUPFAM" id="SSF55821">
    <property type="entry name" value="YrdC/RibB"/>
    <property type="match status" value="1"/>
</dbReference>
<comment type="caution">
    <text evidence="2">The sequence shown here is derived from an EMBL/GenBank/DDBJ whole genome shotgun (WGS) entry which is preliminary data.</text>
</comment>
<protein>
    <submittedName>
        <fullName evidence="2">Threonylcarbamoyl-AMP synthase</fullName>
    </submittedName>
</protein>
<sequence>MAAPILEVDLEHPSPRHVQRAVEVLERGGLLAYPTDTYYGLGCDLSSKKGIERLYQLKQRDKKKPLSFLCPDLSDVAKYAHVSNFAYRTMKGLTPGAFTFILEATRLVPDLMMTKQKQVGIRVPDAPLVREIARALGRPLVTTSATNTEGEPLMDAKDIKAELGHGLDLILDGGVTLNEPSTVISLIGDTLEILRQGKGRLGD</sequence>
<dbReference type="EMBL" id="JABBJJ010000613">
    <property type="protein sequence ID" value="NMO23436.1"/>
    <property type="molecule type" value="Genomic_DNA"/>
</dbReference>
<organism evidence="2 3">
    <name type="scientific">Pyxidicoccus fallax</name>
    <dbReference type="NCBI Taxonomy" id="394095"/>
    <lineage>
        <taxon>Bacteria</taxon>
        <taxon>Pseudomonadati</taxon>
        <taxon>Myxococcota</taxon>
        <taxon>Myxococcia</taxon>
        <taxon>Myxococcales</taxon>
        <taxon>Cystobacterineae</taxon>
        <taxon>Myxococcaceae</taxon>
        <taxon>Pyxidicoccus</taxon>
    </lineage>
</organism>
<name>A0A848M008_9BACT</name>
<dbReference type="Proteomes" id="UP000518300">
    <property type="component" value="Unassembled WGS sequence"/>
</dbReference>
<dbReference type="InterPro" id="IPR052532">
    <property type="entry name" value="SUA5_domain"/>
</dbReference>
<dbReference type="PROSITE" id="PS51163">
    <property type="entry name" value="YRDC"/>
    <property type="match status" value="1"/>
</dbReference>
<dbReference type="GO" id="GO:0003725">
    <property type="term" value="F:double-stranded RNA binding"/>
    <property type="evidence" value="ECO:0007669"/>
    <property type="project" value="InterPro"/>
</dbReference>
<accession>A0A848M008</accession>
<gene>
    <name evidence="2" type="ORF">HG543_52565</name>
</gene>
<proteinExistence type="predicted"/>